<sequence>MMVFFFAKKTYCSLFVNDSTTETDYDIISFIKR</sequence>
<proteinExistence type="predicted"/>
<dbReference type="EMBL" id="JAVDTX010000003">
    <property type="protein sequence ID" value="MDR6844833.1"/>
    <property type="molecule type" value="Genomic_DNA"/>
</dbReference>
<name>A0ABU1S1B0_9FLAO</name>
<gene>
    <name evidence="1" type="ORF">J2W95_001532</name>
</gene>
<dbReference type="Proteomes" id="UP001261871">
    <property type="component" value="Unassembled WGS sequence"/>
</dbReference>
<evidence type="ECO:0000313" key="2">
    <source>
        <dbReference type="Proteomes" id="UP001261871"/>
    </source>
</evidence>
<reference evidence="1 2" key="1">
    <citation type="submission" date="2023-07" db="EMBL/GenBank/DDBJ databases">
        <title>Sorghum-associated microbial communities from plants grown in Nebraska, USA.</title>
        <authorList>
            <person name="Schachtman D."/>
        </authorList>
    </citation>
    <scope>NUCLEOTIDE SEQUENCE [LARGE SCALE GENOMIC DNA]</scope>
    <source>
        <strain evidence="1 2">BE124</strain>
    </source>
</reference>
<accession>A0ABU1S1B0</accession>
<organism evidence="1 2">
    <name type="scientific">Flavobacterium granuli</name>
    <dbReference type="NCBI Taxonomy" id="280093"/>
    <lineage>
        <taxon>Bacteria</taxon>
        <taxon>Pseudomonadati</taxon>
        <taxon>Bacteroidota</taxon>
        <taxon>Flavobacteriia</taxon>
        <taxon>Flavobacteriales</taxon>
        <taxon>Flavobacteriaceae</taxon>
        <taxon>Flavobacterium</taxon>
    </lineage>
</organism>
<keyword evidence="2" id="KW-1185">Reference proteome</keyword>
<comment type="caution">
    <text evidence="1">The sequence shown here is derived from an EMBL/GenBank/DDBJ whole genome shotgun (WGS) entry which is preliminary data.</text>
</comment>
<protein>
    <submittedName>
        <fullName evidence="1">Uncharacterized protein</fullName>
    </submittedName>
</protein>
<evidence type="ECO:0000313" key="1">
    <source>
        <dbReference type="EMBL" id="MDR6844833.1"/>
    </source>
</evidence>